<dbReference type="GO" id="GO:0047661">
    <property type="term" value="F:amino-acid racemase activity"/>
    <property type="evidence" value="ECO:0007669"/>
    <property type="project" value="InterPro"/>
</dbReference>
<dbReference type="RefSeq" id="WP_114375455.1">
    <property type="nucleotide sequence ID" value="NZ_CP031092.1"/>
</dbReference>
<evidence type="ECO:0000313" key="1">
    <source>
        <dbReference type="EMBL" id="AXF57539.1"/>
    </source>
</evidence>
<dbReference type="AlphaFoldDB" id="A0A345C2V8"/>
<dbReference type="InterPro" id="IPR015942">
    <property type="entry name" value="Asp/Glu/hydantoin_racemase"/>
</dbReference>
<name>A0A345C2V8_9BACI</name>
<proteinExistence type="predicted"/>
<reference evidence="1 2" key="1">
    <citation type="journal article" date="2018" name="J. Microbiol.">
        <title>Salicibibacter kimchii gen. nov., sp. nov., a moderately halophilic and alkalitolerant bacterium in the family Bacillaceae, isolated from kimchi.</title>
        <authorList>
            <person name="Jang J.Y."/>
            <person name="Oh Y.J."/>
            <person name="Lim S.K."/>
            <person name="Park H.K."/>
            <person name="Lee C."/>
            <person name="Kim J.Y."/>
            <person name="Lee M.A."/>
            <person name="Choi H.J."/>
        </authorList>
    </citation>
    <scope>NUCLEOTIDE SEQUENCE [LARGE SCALE GENOMIC DNA]</scope>
    <source>
        <strain evidence="1 2">NKC1-1</strain>
    </source>
</reference>
<dbReference type="Pfam" id="PF01177">
    <property type="entry name" value="Asp_Glu_race"/>
    <property type="match status" value="1"/>
</dbReference>
<protein>
    <submittedName>
        <fullName evidence="1">Asp/Glu/hydantoin racemase</fullName>
    </submittedName>
</protein>
<sequence length="223" mass="24686">MSDNIRIGLIHATMNSVSPILRAFSQLEEKADLVNFMDEGLIYELNETNTVTNRMIMRLSELAGKAVESNVDAILFTCSSFTPYVAKIAELIPVPVLSSDMSMLEKAVEKSSDIVVIATVKAAGPTTERMLNEAAAKRNKKVNIKMFVLREAFQALQNGEPSAHDQLIQEKIQEHEGAETIVLAQYSMARAVESTNFPNVLTGPHVSAQSIMRKAREAEYENR</sequence>
<organism evidence="1 2">
    <name type="scientific">Salicibibacter kimchii</name>
    <dbReference type="NCBI Taxonomy" id="2099786"/>
    <lineage>
        <taxon>Bacteria</taxon>
        <taxon>Bacillati</taxon>
        <taxon>Bacillota</taxon>
        <taxon>Bacilli</taxon>
        <taxon>Bacillales</taxon>
        <taxon>Bacillaceae</taxon>
        <taxon>Salicibibacter</taxon>
    </lineage>
</organism>
<dbReference type="Proteomes" id="UP000252100">
    <property type="component" value="Chromosome"/>
</dbReference>
<keyword evidence="2" id="KW-1185">Reference proteome</keyword>
<accession>A0A345C2V8</accession>
<evidence type="ECO:0000313" key="2">
    <source>
        <dbReference type="Proteomes" id="UP000252100"/>
    </source>
</evidence>
<gene>
    <name evidence="1" type="ORF">DT065_17135</name>
</gene>
<dbReference type="KEGG" id="rue:DT065_17135"/>
<dbReference type="EMBL" id="CP031092">
    <property type="protein sequence ID" value="AXF57539.1"/>
    <property type="molecule type" value="Genomic_DNA"/>
</dbReference>
<dbReference type="OrthoDB" id="978447at2"/>